<evidence type="ECO:0000256" key="10">
    <source>
        <dbReference type="ARBA" id="ARBA00047984"/>
    </source>
</evidence>
<accession>F0Z7I2</accession>
<dbReference type="STRING" id="5786.F0Z7I2"/>
<dbReference type="InParanoid" id="F0Z7I2"/>
<dbReference type="PANTHER" id="PTHR47959:SF15">
    <property type="entry name" value="RNA HELICASE"/>
    <property type="match status" value="1"/>
</dbReference>
<dbReference type="InterPro" id="IPR027417">
    <property type="entry name" value="P-loop_NTPase"/>
</dbReference>
<dbReference type="OMA" id="EMAHSIM"/>
<dbReference type="SUPFAM" id="SSF52540">
    <property type="entry name" value="P-loop containing nucleoside triphosphate hydrolases"/>
    <property type="match status" value="1"/>
</dbReference>
<dbReference type="GO" id="GO:0003723">
    <property type="term" value="F:RNA binding"/>
    <property type="evidence" value="ECO:0007669"/>
    <property type="project" value="UniProtKB-KW"/>
</dbReference>
<keyword evidence="4 12" id="KW-0378">Hydrolase</keyword>
<dbReference type="Pfam" id="PF00271">
    <property type="entry name" value="Helicase_C"/>
    <property type="match status" value="1"/>
</dbReference>
<dbReference type="InterPro" id="IPR044764">
    <property type="entry name" value="DDX52/Rok1_DEADc"/>
</dbReference>
<dbReference type="InterPro" id="IPR014014">
    <property type="entry name" value="RNA_helicase_DEAD_Q_motif"/>
</dbReference>
<feature type="non-terminal residue" evidence="16">
    <location>
        <position position="462"/>
    </location>
</feature>
<dbReference type="InterPro" id="IPR014001">
    <property type="entry name" value="Helicase_ATP-bd"/>
</dbReference>
<dbReference type="GO" id="GO:0005730">
    <property type="term" value="C:nucleolus"/>
    <property type="evidence" value="ECO:0007669"/>
    <property type="project" value="UniProtKB-SubCell"/>
</dbReference>
<dbReference type="AlphaFoldDB" id="F0Z7I2"/>
<dbReference type="PROSITE" id="PS51195">
    <property type="entry name" value="Q_MOTIF"/>
    <property type="match status" value="1"/>
</dbReference>
<dbReference type="EC" id="3.6.4.13" evidence="2"/>
<comment type="similarity">
    <text evidence="9">Belongs to the DEAD box helicase family. DDX52/ROK1 subfamily.</text>
</comment>
<dbReference type="CDD" id="cd18787">
    <property type="entry name" value="SF2_C_DEAD"/>
    <property type="match status" value="1"/>
</dbReference>
<dbReference type="InterPro" id="IPR000629">
    <property type="entry name" value="RNA-helicase_DEAD-box_CS"/>
</dbReference>
<feature type="non-terminal residue" evidence="16">
    <location>
        <position position="1"/>
    </location>
</feature>
<dbReference type="GO" id="GO:0030490">
    <property type="term" value="P:maturation of SSU-rRNA"/>
    <property type="evidence" value="ECO:0000318"/>
    <property type="project" value="GO_Central"/>
</dbReference>
<dbReference type="GO" id="GO:0005524">
    <property type="term" value="F:ATP binding"/>
    <property type="evidence" value="ECO:0007669"/>
    <property type="project" value="UniProtKB-KW"/>
</dbReference>
<evidence type="ECO:0000256" key="12">
    <source>
        <dbReference type="RuleBase" id="RU000492"/>
    </source>
</evidence>
<feature type="domain" description="DEAD-box RNA helicase Q" evidence="15">
    <location>
        <begin position="51"/>
        <end position="79"/>
    </location>
</feature>
<dbReference type="PROSITE" id="PS00039">
    <property type="entry name" value="DEAD_ATP_HELICASE"/>
    <property type="match status" value="1"/>
</dbReference>
<dbReference type="PROSITE" id="PS51194">
    <property type="entry name" value="HELICASE_CTER"/>
    <property type="match status" value="1"/>
</dbReference>
<dbReference type="InterPro" id="IPR011545">
    <property type="entry name" value="DEAD/DEAH_box_helicase_dom"/>
</dbReference>
<evidence type="ECO:0000259" key="15">
    <source>
        <dbReference type="PROSITE" id="PS51195"/>
    </source>
</evidence>
<evidence type="ECO:0000259" key="13">
    <source>
        <dbReference type="PROSITE" id="PS51192"/>
    </source>
</evidence>
<dbReference type="KEGG" id="dpp:DICPUDRAFT_6001"/>
<evidence type="ECO:0000256" key="5">
    <source>
        <dbReference type="ARBA" id="ARBA00022806"/>
    </source>
</evidence>
<dbReference type="GeneID" id="10509319"/>
<comment type="subcellular location">
    <subcellularLocation>
        <location evidence="1">Nucleus</location>
        <location evidence="1">Nucleolus</location>
    </subcellularLocation>
</comment>
<dbReference type="RefSeq" id="XP_003283372.1">
    <property type="nucleotide sequence ID" value="XM_003283324.1"/>
</dbReference>
<feature type="short sequence motif" description="Q motif" evidence="11">
    <location>
        <begin position="51"/>
        <end position="79"/>
    </location>
</feature>
<keyword evidence="5 12" id="KW-0347">Helicase</keyword>
<evidence type="ECO:0000259" key="14">
    <source>
        <dbReference type="PROSITE" id="PS51194"/>
    </source>
</evidence>
<dbReference type="Gene3D" id="3.40.50.300">
    <property type="entry name" value="P-loop containing nucleotide triphosphate hydrolases"/>
    <property type="match status" value="2"/>
</dbReference>
<dbReference type="PROSITE" id="PS51192">
    <property type="entry name" value="HELICASE_ATP_BIND_1"/>
    <property type="match status" value="1"/>
</dbReference>
<evidence type="ECO:0000256" key="1">
    <source>
        <dbReference type="ARBA" id="ARBA00004604"/>
    </source>
</evidence>
<dbReference type="PANTHER" id="PTHR47959">
    <property type="entry name" value="ATP-DEPENDENT RNA HELICASE RHLE-RELATED"/>
    <property type="match status" value="1"/>
</dbReference>
<evidence type="ECO:0000256" key="9">
    <source>
        <dbReference type="ARBA" id="ARBA00024355"/>
    </source>
</evidence>
<feature type="domain" description="Helicase ATP-binding" evidence="13">
    <location>
        <begin position="82"/>
        <end position="254"/>
    </location>
</feature>
<evidence type="ECO:0000313" key="17">
    <source>
        <dbReference type="Proteomes" id="UP000001064"/>
    </source>
</evidence>
<organism evidence="16 17">
    <name type="scientific">Dictyostelium purpureum</name>
    <name type="common">Slime mold</name>
    <dbReference type="NCBI Taxonomy" id="5786"/>
    <lineage>
        <taxon>Eukaryota</taxon>
        <taxon>Amoebozoa</taxon>
        <taxon>Evosea</taxon>
        <taxon>Eumycetozoa</taxon>
        <taxon>Dictyostelia</taxon>
        <taxon>Dictyosteliales</taxon>
        <taxon>Dictyosteliaceae</taxon>
        <taxon>Dictyostelium</taxon>
    </lineage>
</organism>
<keyword evidence="3 12" id="KW-0547">Nucleotide-binding</keyword>
<protein>
    <recommendedName>
        <fullName evidence="2">RNA helicase</fullName>
        <ecNumber evidence="2">3.6.4.13</ecNumber>
    </recommendedName>
</protein>
<evidence type="ECO:0000256" key="6">
    <source>
        <dbReference type="ARBA" id="ARBA00022840"/>
    </source>
</evidence>
<evidence type="ECO:0000256" key="3">
    <source>
        <dbReference type="ARBA" id="ARBA00022741"/>
    </source>
</evidence>
<evidence type="ECO:0000256" key="7">
    <source>
        <dbReference type="ARBA" id="ARBA00022884"/>
    </source>
</evidence>
<evidence type="ECO:0000256" key="8">
    <source>
        <dbReference type="ARBA" id="ARBA00023242"/>
    </source>
</evidence>
<dbReference type="SMART" id="SM00490">
    <property type="entry name" value="HELICc"/>
    <property type="match status" value="1"/>
</dbReference>
<evidence type="ECO:0000256" key="4">
    <source>
        <dbReference type="ARBA" id="ARBA00022801"/>
    </source>
</evidence>
<keyword evidence="17" id="KW-1185">Reference proteome</keyword>
<keyword evidence="8" id="KW-0539">Nucleus</keyword>
<dbReference type="GO" id="GO:0003724">
    <property type="term" value="F:RNA helicase activity"/>
    <property type="evidence" value="ECO:0007669"/>
    <property type="project" value="UniProtKB-EC"/>
</dbReference>
<dbReference type="FunFam" id="3.40.50.300:FF:000759">
    <property type="entry name" value="probable ATP-dependent RNA helicase DDX52"/>
    <property type="match status" value="1"/>
</dbReference>
<keyword evidence="7" id="KW-0694">RNA-binding</keyword>
<dbReference type="VEuPathDB" id="AmoebaDB:DICPUDRAFT_6001"/>
<dbReference type="FunCoup" id="F0Z7I2">
    <property type="interactions" value="364"/>
</dbReference>
<dbReference type="Pfam" id="PF00270">
    <property type="entry name" value="DEAD"/>
    <property type="match status" value="1"/>
</dbReference>
<reference evidence="17" key="1">
    <citation type="journal article" date="2011" name="Genome Biol.">
        <title>Comparative genomics of the social amoebae Dictyostelium discoideum and Dictyostelium purpureum.</title>
        <authorList>
            <consortium name="US DOE Joint Genome Institute (JGI-PGF)"/>
            <person name="Sucgang R."/>
            <person name="Kuo A."/>
            <person name="Tian X."/>
            <person name="Salerno W."/>
            <person name="Parikh A."/>
            <person name="Feasley C.L."/>
            <person name="Dalin E."/>
            <person name="Tu H."/>
            <person name="Huang E."/>
            <person name="Barry K."/>
            <person name="Lindquist E."/>
            <person name="Shapiro H."/>
            <person name="Bruce D."/>
            <person name="Schmutz J."/>
            <person name="Salamov A."/>
            <person name="Fey P."/>
            <person name="Gaudet P."/>
            <person name="Anjard C."/>
            <person name="Babu M.M."/>
            <person name="Basu S."/>
            <person name="Bushmanova Y."/>
            <person name="van der Wel H."/>
            <person name="Katoh-Kurasawa M."/>
            <person name="Dinh C."/>
            <person name="Coutinho P.M."/>
            <person name="Saito T."/>
            <person name="Elias M."/>
            <person name="Schaap P."/>
            <person name="Kay R.R."/>
            <person name="Henrissat B."/>
            <person name="Eichinger L."/>
            <person name="Rivero F."/>
            <person name="Putnam N.H."/>
            <person name="West C.M."/>
            <person name="Loomis W.F."/>
            <person name="Chisholm R.L."/>
            <person name="Shaulsky G."/>
            <person name="Strassmann J.E."/>
            <person name="Queller D.C."/>
            <person name="Kuspa A."/>
            <person name="Grigoriev I.V."/>
        </authorList>
    </citation>
    <scope>NUCLEOTIDE SEQUENCE [LARGE SCALE GENOMIC DNA]</scope>
    <source>
        <strain evidence="17">QSDP1</strain>
    </source>
</reference>
<dbReference type="OrthoDB" id="360161at2759"/>
<keyword evidence="6 12" id="KW-0067">ATP-binding</keyword>
<evidence type="ECO:0000256" key="11">
    <source>
        <dbReference type="PROSITE-ProRule" id="PRU00552"/>
    </source>
</evidence>
<dbReference type="CDD" id="cd17957">
    <property type="entry name" value="DEADc_DDX52"/>
    <property type="match status" value="1"/>
</dbReference>
<feature type="domain" description="Helicase C-terminal" evidence="14">
    <location>
        <begin position="265"/>
        <end position="426"/>
    </location>
</feature>
<comment type="catalytic activity">
    <reaction evidence="10">
        <text>ATP + H2O = ADP + phosphate + H(+)</text>
        <dbReference type="Rhea" id="RHEA:13065"/>
        <dbReference type="ChEBI" id="CHEBI:15377"/>
        <dbReference type="ChEBI" id="CHEBI:15378"/>
        <dbReference type="ChEBI" id="CHEBI:30616"/>
        <dbReference type="ChEBI" id="CHEBI:43474"/>
        <dbReference type="ChEBI" id="CHEBI:456216"/>
        <dbReference type="EC" id="3.6.4.13"/>
    </reaction>
</comment>
<dbReference type="Proteomes" id="UP000001064">
    <property type="component" value="Unassembled WGS sequence"/>
</dbReference>
<sequence>EEEEEEEESEETKQKKLIEKQKRQISEFRRMNRIKVEGTDVPDPIKSFEDLDDSKFKVRKYLIKNIQENGYKEPSPIQMQTIPILLKERDVVAIAPTGSGKTAAFSIPILSALREPKKEGFRSVIIAPTRELAQQIYRNFRLLSKGKPFRICVLSKNLHNQSTDESLIKNYDILITTPLRLVYLIKENVLKLNNVEYLVFDEADKLFDRDFVEQIDDVVTACQNQKLKICLFSATMNTLVEELANSIMKNPIKITIGEENAAAVTVDQKLIYVGREEGKLMAVRQLIQKGLEPPILIFTQSKERAHDLFQELVFDGINVDVIHSERTQFQRDTIVKKFRTGKIWVLICTELMARGMDFKGVNYVINFDFPQTLASYVHRIGRTGRANRPGVAYTLYTDADKPMLPTIVHAMKKSGSEVPDWMLSLKSTGKEKHQYRKKGVNRETFSTIPLSERASSKFKSKK</sequence>
<dbReference type="EMBL" id="GL870947">
    <property type="protein sequence ID" value="EGC40023.1"/>
    <property type="molecule type" value="Genomic_DNA"/>
</dbReference>
<dbReference type="SMART" id="SM00487">
    <property type="entry name" value="DEXDc"/>
    <property type="match status" value="1"/>
</dbReference>
<name>F0Z7I2_DICPU</name>
<proteinExistence type="inferred from homology"/>
<dbReference type="InterPro" id="IPR050079">
    <property type="entry name" value="DEAD_box_RNA_helicase"/>
</dbReference>
<evidence type="ECO:0000313" key="16">
    <source>
        <dbReference type="EMBL" id="EGC40023.1"/>
    </source>
</evidence>
<gene>
    <name evidence="16" type="ORF">DICPUDRAFT_6001</name>
</gene>
<dbReference type="GO" id="GO:0016787">
    <property type="term" value="F:hydrolase activity"/>
    <property type="evidence" value="ECO:0007669"/>
    <property type="project" value="UniProtKB-KW"/>
</dbReference>
<dbReference type="InterPro" id="IPR001650">
    <property type="entry name" value="Helicase_C-like"/>
</dbReference>
<dbReference type="eggNOG" id="KOG0344">
    <property type="taxonomic scope" value="Eukaryota"/>
</dbReference>
<evidence type="ECO:0000256" key="2">
    <source>
        <dbReference type="ARBA" id="ARBA00012552"/>
    </source>
</evidence>